<dbReference type="RefSeq" id="WP_147162418.1">
    <property type="nucleotide sequence ID" value="NZ_BJZO01000008.1"/>
</dbReference>
<organism evidence="3 4">
    <name type="scientific">Pararhodospirillum oryzae</name>
    <dbReference type="NCBI Taxonomy" id="478448"/>
    <lineage>
        <taxon>Bacteria</taxon>
        <taxon>Pseudomonadati</taxon>
        <taxon>Pseudomonadota</taxon>
        <taxon>Alphaproteobacteria</taxon>
        <taxon>Rhodospirillales</taxon>
        <taxon>Rhodospirillaceae</taxon>
        <taxon>Pararhodospirillum</taxon>
    </lineage>
</organism>
<comment type="caution">
    <text evidence="3">The sequence shown here is derived from an EMBL/GenBank/DDBJ whole genome shotgun (WGS) entry which is preliminary data.</text>
</comment>
<evidence type="ECO:0000256" key="1">
    <source>
        <dbReference type="PROSITE-ProRule" id="PRU00221"/>
    </source>
</evidence>
<dbReference type="InterPro" id="IPR011600">
    <property type="entry name" value="Pept_C14_caspase"/>
</dbReference>
<gene>
    <name evidence="3" type="ORF">ROR02_04890</name>
</gene>
<dbReference type="InterPro" id="IPR001680">
    <property type="entry name" value="WD40_rpt"/>
</dbReference>
<dbReference type="InterPro" id="IPR029030">
    <property type="entry name" value="Caspase-like_dom_sf"/>
</dbReference>
<dbReference type="InterPro" id="IPR018247">
    <property type="entry name" value="EF_Hand_1_Ca_BS"/>
</dbReference>
<dbReference type="GO" id="GO:0006508">
    <property type="term" value="P:proteolysis"/>
    <property type="evidence" value="ECO:0007669"/>
    <property type="project" value="InterPro"/>
</dbReference>
<dbReference type="Pfam" id="PF00400">
    <property type="entry name" value="WD40"/>
    <property type="match status" value="2"/>
</dbReference>
<keyword evidence="4" id="KW-1185">Reference proteome</keyword>
<feature type="domain" description="Peptidase C14 caspase" evidence="2">
    <location>
        <begin position="630"/>
        <end position="859"/>
    </location>
</feature>
<evidence type="ECO:0000313" key="4">
    <source>
        <dbReference type="Proteomes" id="UP000321567"/>
    </source>
</evidence>
<dbReference type="AlphaFoldDB" id="A0A512H4K7"/>
<dbReference type="SUPFAM" id="SSF52129">
    <property type="entry name" value="Caspase-like"/>
    <property type="match status" value="1"/>
</dbReference>
<dbReference type="Pfam" id="PF00656">
    <property type="entry name" value="Peptidase_C14"/>
    <property type="match status" value="1"/>
</dbReference>
<name>A0A512H4K7_9PROT</name>
<dbReference type="PROSITE" id="PS00018">
    <property type="entry name" value="EF_HAND_1"/>
    <property type="match status" value="1"/>
</dbReference>
<dbReference type="SMART" id="SM00320">
    <property type="entry name" value="WD40"/>
    <property type="match status" value="5"/>
</dbReference>
<accession>A0A512H4K7</accession>
<dbReference type="InterPro" id="IPR011044">
    <property type="entry name" value="Quino_amine_DH_bsu"/>
</dbReference>
<feature type="repeat" description="WD" evidence="1">
    <location>
        <begin position="43"/>
        <end position="81"/>
    </location>
</feature>
<evidence type="ECO:0000259" key="2">
    <source>
        <dbReference type="Pfam" id="PF00656"/>
    </source>
</evidence>
<keyword evidence="1" id="KW-0853">WD repeat</keyword>
<dbReference type="SUPFAM" id="SSF50998">
    <property type="entry name" value="Quinoprotein alcohol dehydrogenase-like"/>
    <property type="match status" value="1"/>
</dbReference>
<protein>
    <recommendedName>
        <fullName evidence="2">Peptidase C14 caspase domain-containing protein</fullName>
    </recommendedName>
</protein>
<proteinExistence type="predicted"/>
<dbReference type="PANTHER" id="PTHR19879">
    <property type="entry name" value="TRANSCRIPTION INITIATION FACTOR TFIID"/>
    <property type="match status" value="1"/>
</dbReference>
<dbReference type="Gene3D" id="2.130.10.10">
    <property type="entry name" value="YVTN repeat-like/Quinoprotein amine dehydrogenase"/>
    <property type="match status" value="3"/>
</dbReference>
<reference evidence="3 4" key="1">
    <citation type="submission" date="2019-07" db="EMBL/GenBank/DDBJ databases">
        <title>Whole genome shotgun sequence of Rhodospirillum oryzae NBRC 107573.</title>
        <authorList>
            <person name="Hosoyama A."/>
            <person name="Uohara A."/>
            <person name="Ohji S."/>
            <person name="Ichikawa N."/>
        </authorList>
    </citation>
    <scope>NUCLEOTIDE SEQUENCE [LARGE SCALE GENOMIC DNA]</scope>
    <source>
        <strain evidence="3 4">NBRC 107573</strain>
    </source>
</reference>
<dbReference type="EMBL" id="BJZO01000008">
    <property type="protein sequence ID" value="GEO80358.1"/>
    <property type="molecule type" value="Genomic_DNA"/>
</dbReference>
<dbReference type="GO" id="GO:0004197">
    <property type="term" value="F:cysteine-type endopeptidase activity"/>
    <property type="evidence" value="ECO:0007669"/>
    <property type="project" value="InterPro"/>
</dbReference>
<dbReference type="PROSITE" id="PS50082">
    <property type="entry name" value="WD_REPEATS_2"/>
    <property type="match status" value="1"/>
</dbReference>
<dbReference type="SUPFAM" id="SSF50969">
    <property type="entry name" value="YVTN repeat-like/Quinoprotein amine dehydrogenase"/>
    <property type="match status" value="1"/>
</dbReference>
<dbReference type="InterPro" id="IPR015943">
    <property type="entry name" value="WD40/YVTN_repeat-like_dom_sf"/>
</dbReference>
<dbReference type="Proteomes" id="UP000321567">
    <property type="component" value="Unassembled WGS sequence"/>
</dbReference>
<dbReference type="PANTHER" id="PTHR19879:SF9">
    <property type="entry name" value="TRANSCRIPTION INITIATION FACTOR TFIID SUBUNIT 5"/>
    <property type="match status" value="1"/>
</dbReference>
<dbReference type="Gene3D" id="3.40.50.1460">
    <property type="match status" value="1"/>
</dbReference>
<sequence>MRRGILLGAVVGLIVALAGAGWADETPDGLYDRPVLVVDPGFHTAPIIRADVDFVGTRAVTGSDDKTVRVWRLVDGTLERTVRLPSGPGDVGKVYAVAVSPDGETIAAGGWTDPPKNGLALYLFDANTGAVIQRLEGLPSVVLHLAFSPDGRQLAAGLGGSHGVRLYERGPGGWVERIRDAAYGGDCYGVAFARDGRFATTSLDGLVRLYDAKGVKSAQHATGLEYPFGLAFNPRDNRLAVGFEGEPLVHLYDGNTLAPLSAPSVSGLVGGNFSKVAWSRDGRTLYAAGRYDDGTGQSPVVAWDEDGTRRLLSGSQTTVMSLKPLPGGDLVVGAQDPFLARLDAQGRPRWRQEPRPMDVCDPHSTLAVSADGQTVELGLETEGKTPVRFDVEKLVLTSGPLTPSHTTLPLQTTLSIKDWKDTDHPTVNGRPLALDRFETSRSLAIAPDGQRFVLGTEWWLRAFDKNGTSLWRQPVPGIVWAVNITGNGKRVVAAYGDGTVRWHRLDDGAEVLALFVFKDGQNWVAWDPEGRYAGTARAHTTLRWVMNEGRNKPAREIPAERLRFSYRPQVIRRILTAPTLAQALLEAEQEERGKDLAAMREDLARQAAPQPVGARPRLFVLTLGVGDSREASLKLKYSQNDADAIAREMQNQMGGRYDLGFESYFRPGEATRENIYLEMERLRWKLQESSVQSRDDLVVLFFFGHGRVSGPGALEDFYLLPVDVKLGSNAALEHSALSGERLRREIAVLSQYARVVLLIDACEAGALSSTGEKRNRLADELRRLVTGNVTLFASSGPNQVSLESETWAHGALTKAVLEALRGEADRDANGALSVEELADYVRRKVPVLTHGRQSPTIETRFGGDLFAVGF</sequence>
<dbReference type="OrthoDB" id="235631at2"/>
<dbReference type="InterPro" id="IPR011047">
    <property type="entry name" value="Quinoprotein_ADH-like_sf"/>
</dbReference>
<evidence type="ECO:0000313" key="3">
    <source>
        <dbReference type="EMBL" id="GEO80358.1"/>
    </source>
</evidence>